<reference evidence="5" key="1">
    <citation type="submission" date="2022-11" db="UniProtKB">
        <authorList>
            <consortium name="WormBaseParasite"/>
        </authorList>
    </citation>
    <scope>IDENTIFICATION</scope>
</reference>
<proteinExistence type="predicted"/>
<feature type="compositionally biased region" description="Low complexity" evidence="1">
    <location>
        <begin position="178"/>
        <end position="187"/>
    </location>
</feature>
<keyword evidence="2" id="KW-0472">Membrane</keyword>
<dbReference type="Proteomes" id="UP000887574">
    <property type="component" value="Unplaced"/>
</dbReference>
<sequence>MGFHGETPYPNTICLYCIASCVAFSFFLTFSEAASSKQKQQEEKVKKTLARVIAAASVNNSLPSFMDYIPHTRTFLPPSSPFSYSLHACSAPLHVSFSTYLSDRKTELWLRAEALVEEIEDSTMNSGAKVPLGESHLHQNNTSIDIPSATVSSSSSNIFHKPSSSGFPFNATAVAASSANVSQQQQQPREEGNDFNSTTTTGKRPQLSHSASMMPNNATVSGRKLQIVLVLDKKVQKSLKVREMASADIEAVACSLNVNLQLIDFDRLDYGEAKTLDSFYNADIALVDFTITHQQPSLCYHVGVRESMGQNYNIIIMYFPDEKAEVRIMDALKKTLAHLHLIIYFLSEKDSPVLLSADKSYKLERRQINSQTLNERLYPQKVLTKGRSVRLEKSSGYCVPYVVVLKRHPELRCHDWID</sequence>
<keyword evidence="2" id="KW-1133">Transmembrane helix</keyword>
<feature type="region of interest" description="Disordered" evidence="1">
    <location>
        <begin position="178"/>
        <end position="211"/>
    </location>
</feature>
<evidence type="ECO:0000256" key="2">
    <source>
        <dbReference type="SAM" id="Phobius"/>
    </source>
</evidence>
<evidence type="ECO:0000256" key="1">
    <source>
        <dbReference type="SAM" id="MobiDB-lite"/>
    </source>
</evidence>
<keyword evidence="4" id="KW-1185">Reference proteome</keyword>
<feature type="compositionally biased region" description="Polar residues" evidence="1">
    <location>
        <begin position="194"/>
        <end position="211"/>
    </location>
</feature>
<dbReference type="Pfam" id="PF20309">
    <property type="entry name" value="DRHyd-ASK"/>
    <property type="match status" value="1"/>
</dbReference>
<evidence type="ECO:0000313" key="5">
    <source>
        <dbReference type="WBParaSite" id="jg7385"/>
    </source>
</evidence>
<evidence type="ECO:0000259" key="3">
    <source>
        <dbReference type="Pfam" id="PF20309"/>
    </source>
</evidence>
<protein>
    <recommendedName>
        <fullName evidence="3">MAP3K deoxyribohydrolase domain-containing protein</fullName>
    </recommendedName>
</protein>
<dbReference type="AlphaFoldDB" id="A0A915EP06"/>
<feature type="transmembrane region" description="Helical" evidence="2">
    <location>
        <begin position="12"/>
        <end position="30"/>
    </location>
</feature>
<dbReference type="InterPro" id="IPR046872">
    <property type="entry name" value="DRHyd-ASK"/>
</dbReference>
<name>A0A915EP06_9BILA</name>
<feature type="domain" description="MAP3K deoxyribohydrolase" evidence="3">
    <location>
        <begin position="255"/>
        <end position="283"/>
    </location>
</feature>
<organism evidence="4 5">
    <name type="scientific">Ditylenchus dipsaci</name>
    <dbReference type="NCBI Taxonomy" id="166011"/>
    <lineage>
        <taxon>Eukaryota</taxon>
        <taxon>Metazoa</taxon>
        <taxon>Ecdysozoa</taxon>
        <taxon>Nematoda</taxon>
        <taxon>Chromadorea</taxon>
        <taxon>Rhabditida</taxon>
        <taxon>Tylenchina</taxon>
        <taxon>Tylenchomorpha</taxon>
        <taxon>Sphaerularioidea</taxon>
        <taxon>Anguinidae</taxon>
        <taxon>Anguininae</taxon>
        <taxon>Ditylenchus</taxon>
    </lineage>
</organism>
<keyword evidence="2" id="KW-0812">Transmembrane</keyword>
<evidence type="ECO:0000313" key="4">
    <source>
        <dbReference type="Proteomes" id="UP000887574"/>
    </source>
</evidence>
<dbReference type="WBParaSite" id="jg7385">
    <property type="protein sequence ID" value="jg7385"/>
    <property type="gene ID" value="jg7385"/>
</dbReference>
<accession>A0A915EP06</accession>